<name>X1EZJ9_9ZZZZ</name>
<protein>
    <submittedName>
        <fullName evidence="1">Uncharacterized protein</fullName>
    </submittedName>
</protein>
<feature type="non-terminal residue" evidence="1">
    <location>
        <position position="34"/>
    </location>
</feature>
<organism evidence="1">
    <name type="scientific">marine sediment metagenome</name>
    <dbReference type="NCBI Taxonomy" id="412755"/>
    <lineage>
        <taxon>unclassified sequences</taxon>
        <taxon>metagenomes</taxon>
        <taxon>ecological metagenomes</taxon>
    </lineage>
</organism>
<evidence type="ECO:0000313" key="1">
    <source>
        <dbReference type="EMBL" id="GAH22569.1"/>
    </source>
</evidence>
<dbReference type="EMBL" id="BART01042366">
    <property type="protein sequence ID" value="GAH22569.1"/>
    <property type="molecule type" value="Genomic_DNA"/>
</dbReference>
<comment type="caution">
    <text evidence="1">The sequence shown here is derived from an EMBL/GenBank/DDBJ whole genome shotgun (WGS) entry which is preliminary data.</text>
</comment>
<reference evidence="1" key="1">
    <citation type="journal article" date="2014" name="Front. Microbiol.">
        <title>High frequency of phylogenetically diverse reductive dehalogenase-homologous genes in deep subseafloor sedimentary metagenomes.</title>
        <authorList>
            <person name="Kawai M."/>
            <person name="Futagami T."/>
            <person name="Toyoda A."/>
            <person name="Takaki Y."/>
            <person name="Nishi S."/>
            <person name="Hori S."/>
            <person name="Arai W."/>
            <person name="Tsubouchi T."/>
            <person name="Morono Y."/>
            <person name="Uchiyama I."/>
            <person name="Ito T."/>
            <person name="Fujiyama A."/>
            <person name="Inagaki F."/>
            <person name="Takami H."/>
        </authorList>
    </citation>
    <scope>NUCLEOTIDE SEQUENCE</scope>
    <source>
        <strain evidence="1">Expedition CK06-06</strain>
    </source>
</reference>
<proteinExistence type="predicted"/>
<feature type="non-terminal residue" evidence="1">
    <location>
        <position position="1"/>
    </location>
</feature>
<sequence>YTNFKYLEQFMQSMDHFMHNSHGLRRLGSAATDI</sequence>
<accession>X1EZJ9</accession>
<gene>
    <name evidence="1" type="ORF">S01H4_67386</name>
</gene>
<dbReference type="AlphaFoldDB" id="X1EZJ9"/>